<organism evidence="7 8">
    <name type="scientific">Longimycelium tulufanense</name>
    <dbReference type="NCBI Taxonomy" id="907463"/>
    <lineage>
        <taxon>Bacteria</taxon>
        <taxon>Bacillati</taxon>
        <taxon>Actinomycetota</taxon>
        <taxon>Actinomycetes</taxon>
        <taxon>Pseudonocardiales</taxon>
        <taxon>Pseudonocardiaceae</taxon>
        <taxon>Longimycelium</taxon>
    </lineage>
</organism>
<evidence type="ECO:0000256" key="2">
    <source>
        <dbReference type="ARBA" id="ARBA00022475"/>
    </source>
</evidence>
<feature type="transmembrane region" description="Helical" evidence="6">
    <location>
        <begin position="137"/>
        <end position="166"/>
    </location>
</feature>
<keyword evidence="8" id="KW-1185">Reference proteome</keyword>
<evidence type="ECO:0000256" key="6">
    <source>
        <dbReference type="SAM" id="Phobius"/>
    </source>
</evidence>
<dbReference type="Pfam" id="PF01810">
    <property type="entry name" value="LysE"/>
    <property type="match status" value="1"/>
</dbReference>
<feature type="transmembrane region" description="Helical" evidence="6">
    <location>
        <begin position="178"/>
        <end position="200"/>
    </location>
</feature>
<evidence type="ECO:0000313" key="8">
    <source>
        <dbReference type="Proteomes" id="UP000637578"/>
    </source>
</evidence>
<keyword evidence="4 6" id="KW-1133">Transmembrane helix</keyword>
<dbReference type="PANTHER" id="PTHR30086">
    <property type="entry name" value="ARGININE EXPORTER PROTEIN ARGO"/>
    <property type="match status" value="1"/>
</dbReference>
<sequence>MNLVGYIAAAGVVVVAPGADTLVVVKNALTGGAVRALRSAAGVCSGLAVWALLSAVGLAALLAASTALFTVVKVVGAAYLIFLGVKTILSARQPTEINDSKTPNSWRQGMFTNLGNPKVGIFYTSFLPQFITDTEHAFTVSLLLAAIHIALSFVCLLAYAFLVLRLGNIFQRERWRRTLDVVMGGTLCGLGVALVASSAVGSN</sequence>
<feature type="transmembrane region" description="Helical" evidence="6">
    <location>
        <begin position="6"/>
        <end position="25"/>
    </location>
</feature>
<dbReference type="GO" id="GO:0015171">
    <property type="term" value="F:amino acid transmembrane transporter activity"/>
    <property type="evidence" value="ECO:0007669"/>
    <property type="project" value="TreeGrafter"/>
</dbReference>
<feature type="transmembrane region" description="Helical" evidence="6">
    <location>
        <begin position="37"/>
        <end position="61"/>
    </location>
</feature>
<keyword evidence="5 6" id="KW-0472">Membrane</keyword>
<reference evidence="7" key="2">
    <citation type="submission" date="2020-09" db="EMBL/GenBank/DDBJ databases">
        <authorList>
            <person name="Sun Q."/>
            <person name="Zhou Y."/>
        </authorList>
    </citation>
    <scope>NUCLEOTIDE SEQUENCE</scope>
    <source>
        <strain evidence="7">CGMCC 4.5737</strain>
    </source>
</reference>
<feature type="transmembrane region" description="Helical" evidence="6">
    <location>
        <begin position="67"/>
        <end position="89"/>
    </location>
</feature>
<comment type="subcellular location">
    <subcellularLocation>
        <location evidence="1">Cell membrane</location>
        <topology evidence="1">Multi-pass membrane protein</topology>
    </subcellularLocation>
</comment>
<dbReference type="GO" id="GO:0005886">
    <property type="term" value="C:plasma membrane"/>
    <property type="evidence" value="ECO:0007669"/>
    <property type="project" value="UniProtKB-SubCell"/>
</dbReference>
<feature type="transmembrane region" description="Helical" evidence="6">
    <location>
        <begin position="110"/>
        <end position="131"/>
    </location>
</feature>
<dbReference type="Proteomes" id="UP000637578">
    <property type="component" value="Unassembled WGS sequence"/>
</dbReference>
<keyword evidence="3 6" id="KW-0812">Transmembrane</keyword>
<dbReference type="RefSeq" id="WP_189052739.1">
    <property type="nucleotide sequence ID" value="NZ_BMMK01000001.1"/>
</dbReference>
<dbReference type="EMBL" id="BMMK01000001">
    <property type="protein sequence ID" value="GGM32860.1"/>
    <property type="molecule type" value="Genomic_DNA"/>
</dbReference>
<evidence type="ECO:0000256" key="3">
    <source>
        <dbReference type="ARBA" id="ARBA00022692"/>
    </source>
</evidence>
<dbReference type="PANTHER" id="PTHR30086:SF20">
    <property type="entry name" value="ARGININE EXPORTER PROTEIN ARGO-RELATED"/>
    <property type="match status" value="1"/>
</dbReference>
<dbReference type="PIRSF" id="PIRSF006324">
    <property type="entry name" value="LeuE"/>
    <property type="match status" value="1"/>
</dbReference>
<dbReference type="AlphaFoldDB" id="A0A8J3C9N0"/>
<name>A0A8J3C9N0_9PSEU</name>
<keyword evidence="2" id="KW-1003">Cell membrane</keyword>
<comment type="caution">
    <text evidence="7">The sequence shown here is derived from an EMBL/GenBank/DDBJ whole genome shotgun (WGS) entry which is preliminary data.</text>
</comment>
<evidence type="ECO:0000313" key="7">
    <source>
        <dbReference type="EMBL" id="GGM32860.1"/>
    </source>
</evidence>
<dbReference type="InterPro" id="IPR001123">
    <property type="entry name" value="LeuE-type"/>
</dbReference>
<evidence type="ECO:0000256" key="1">
    <source>
        <dbReference type="ARBA" id="ARBA00004651"/>
    </source>
</evidence>
<evidence type="ECO:0000256" key="5">
    <source>
        <dbReference type="ARBA" id="ARBA00023136"/>
    </source>
</evidence>
<gene>
    <name evidence="7" type="ORF">GCM10012275_00330</name>
</gene>
<protein>
    <submittedName>
        <fullName evidence="7">Threonine transporter RhtB</fullName>
    </submittedName>
</protein>
<accession>A0A8J3C9N0</accession>
<reference evidence="7" key="1">
    <citation type="journal article" date="2014" name="Int. J. Syst. Evol. Microbiol.">
        <title>Complete genome sequence of Corynebacterium casei LMG S-19264T (=DSM 44701T), isolated from a smear-ripened cheese.</title>
        <authorList>
            <consortium name="US DOE Joint Genome Institute (JGI-PGF)"/>
            <person name="Walter F."/>
            <person name="Albersmeier A."/>
            <person name="Kalinowski J."/>
            <person name="Ruckert C."/>
        </authorList>
    </citation>
    <scope>NUCLEOTIDE SEQUENCE</scope>
    <source>
        <strain evidence="7">CGMCC 4.5737</strain>
    </source>
</reference>
<proteinExistence type="predicted"/>
<evidence type="ECO:0000256" key="4">
    <source>
        <dbReference type="ARBA" id="ARBA00022989"/>
    </source>
</evidence>